<gene>
    <name evidence="2" type="ORF">CYFUS_009021</name>
</gene>
<evidence type="ECO:0000313" key="3">
    <source>
        <dbReference type="Proteomes" id="UP000217257"/>
    </source>
</evidence>
<evidence type="ECO:0000313" key="2">
    <source>
        <dbReference type="EMBL" id="ATB43541.1"/>
    </source>
</evidence>
<dbReference type="AlphaFoldDB" id="A0A250JJH4"/>
<dbReference type="Gene3D" id="3.40.50.720">
    <property type="entry name" value="NAD(P)-binding Rossmann-like Domain"/>
    <property type="match status" value="1"/>
</dbReference>
<organism evidence="2 3">
    <name type="scientific">Cystobacter fuscus</name>
    <dbReference type="NCBI Taxonomy" id="43"/>
    <lineage>
        <taxon>Bacteria</taxon>
        <taxon>Pseudomonadati</taxon>
        <taxon>Myxococcota</taxon>
        <taxon>Myxococcia</taxon>
        <taxon>Myxococcales</taxon>
        <taxon>Cystobacterineae</taxon>
        <taxon>Archangiaceae</taxon>
        <taxon>Cystobacter</taxon>
    </lineage>
</organism>
<proteinExistence type="predicted"/>
<name>A0A250JJH4_9BACT</name>
<dbReference type="EMBL" id="CP022098">
    <property type="protein sequence ID" value="ATB43541.1"/>
    <property type="molecule type" value="Genomic_DNA"/>
</dbReference>
<feature type="domain" description="2,4-diaminopentanoate dehydrogenase C-terminal" evidence="1">
    <location>
        <begin position="147"/>
        <end position="326"/>
    </location>
</feature>
<dbReference type="Pfam" id="PF19328">
    <property type="entry name" value="DAP_DH_C"/>
    <property type="match status" value="1"/>
</dbReference>
<dbReference type="InterPro" id="IPR036291">
    <property type="entry name" value="NAD(P)-bd_dom_sf"/>
</dbReference>
<dbReference type="KEGG" id="cfus:CYFUS_009021"/>
<dbReference type="SUPFAM" id="SSF51735">
    <property type="entry name" value="NAD(P)-binding Rossmann-fold domains"/>
    <property type="match status" value="1"/>
</dbReference>
<evidence type="ECO:0000259" key="1">
    <source>
        <dbReference type="Pfam" id="PF19328"/>
    </source>
</evidence>
<dbReference type="RefSeq" id="WP_095990939.1">
    <property type="nucleotide sequence ID" value="NZ_CP022098.1"/>
</dbReference>
<sequence length="342" mass="36875">MSKRPIRIIQWGCGLMGQTLIRTLREKGAELVGAIDHNAARRGRDAGEVAGLGQALGVRIHPPEEADAVFREAQADVCILCTRSIMSELAGALRVAAHHGVNAITIGEEAFYPWTTSKALTEELDLLAKANDCTLTGSGFQDVFWGNLITVLAGATHRIDRIVGLTQYNADDYGSALAQKHGVGLDPETFAARIGASNAPSYVWNSNEWLCAQLGWRVRDIRQQLLPTTHTGTLRSASLGREVPAGHATGMKAVVVTETHEGPVIETHCVGKLYAPGEVDLNEWTLRGEPNTTVTIRQPATPALTCATVLNRLPQLLAAPPGFVTTDRFTPSTYVLRLETEA</sequence>
<reference evidence="2 3" key="1">
    <citation type="submission" date="2017-06" db="EMBL/GenBank/DDBJ databases">
        <title>Sequencing and comparative analysis of myxobacterial genomes.</title>
        <authorList>
            <person name="Rupp O."/>
            <person name="Goesmann A."/>
            <person name="Sogaard-Andersen L."/>
        </authorList>
    </citation>
    <scope>NUCLEOTIDE SEQUENCE [LARGE SCALE GENOMIC DNA]</scope>
    <source>
        <strain evidence="2 3">DSM 52655</strain>
    </source>
</reference>
<accession>A0A250JJH4</accession>
<dbReference type="CDD" id="cd24146">
    <property type="entry name" value="nat-AmDH_N_like"/>
    <property type="match status" value="1"/>
</dbReference>
<protein>
    <recommendedName>
        <fullName evidence="1">2,4-diaminopentanoate dehydrogenase C-terminal domain-containing protein</fullName>
    </recommendedName>
</protein>
<dbReference type="InterPro" id="IPR045760">
    <property type="entry name" value="DAP_DH_C"/>
</dbReference>
<dbReference type="Proteomes" id="UP000217257">
    <property type="component" value="Chromosome"/>
</dbReference>